<dbReference type="CDD" id="cd08168">
    <property type="entry name" value="Cytochrom_C3"/>
    <property type="match status" value="1"/>
</dbReference>
<dbReference type="InterPro" id="IPR006179">
    <property type="entry name" value="5_nucleotidase/apyrase"/>
</dbReference>
<feature type="domain" description="Cytochrome c-552/4" evidence="2">
    <location>
        <begin position="399"/>
        <end position="466"/>
    </location>
</feature>
<keyword evidence="1" id="KW-0812">Transmembrane</keyword>
<name>A0A0F9LHM8_9ZZZZ</name>
<dbReference type="PANTHER" id="PTHR11575:SF24">
    <property type="entry name" value="5'-NUCLEOTIDASE"/>
    <property type="match status" value="1"/>
</dbReference>
<dbReference type="GO" id="GO:0009166">
    <property type="term" value="P:nucleotide catabolic process"/>
    <property type="evidence" value="ECO:0007669"/>
    <property type="project" value="InterPro"/>
</dbReference>
<feature type="transmembrane region" description="Helical" evidence="1">
    <location>
        <begin position="33"/>
        <end position="51"/>
    </location>
</feature>
<proteinExistence type="predicted"/>
<comment type="caution">
    <text evidence="3">The sequence shown here is derived from an EMBL/GenBank/DDBJ whole genome shotgun (WGS) entry which is preliminary data.</text>
</comment>
<dbReference type="SUPFAM" id="SSF48695">
    <property type="entry name" value="Multiheme cytochromes"/>
    <property type="match status" value="1"/>
</dbReference>
<dbReference type="Pfam" id="PF13435">
    <property type="entry name" value="Cytochrome_C554"/>
    <property type="match status" value="1"/>
</dbReference>
<organism evidence="3">
    <name type="scientific">marine sediment metagenome</name>
    <dbReference type="NCBI Taxonomy" id="412755"/>
    <lineage>
        <taxon>unclassified sequences</taxon>
        <taxon>metagenomes</taxon>
        <taxon>ecological metagenomes</taxon>
    </lineage>
</organism>
<evidence type="ECO:0000259" key="2">
    <source>
        <dbReference type="Pfam" id="PF13435"/>
    </source>
</evidence>
<keyword evidence="1" id="KW-1133">Transmembrane helix</keyword>
<accession>A0A0F9LHM8</accession>
<dbReference type="InterPro" id="IPR029052">
    <property type="entry name" value="Metallo-depent_PP-like"/>
</dbReference>
<keyword evidence="1" id="KW-0472">Membrane</keyword>
<dbReference type="GO" id="GO:0016787">
    <property type="term" value="F:hydrolase activity"/>
    <property type="evidence" value="ECO:0007669"/>
    <property type="project" value="InterPro"/>
</dbReference>
<reference evidence="3" key="1">
    <citation type="journal article" date="2015" name="Nature">
        <title>Complex archaea that bridge the gap between prokaryotes and eukaryotes.</title>
        <authorList>
            <person name="Spang A."/>
            <person name="Saw J.H."/>
            <person name="Jorgensen S.L."/>
            <person name="Zaremba-Niedzwiedzka K."/>
            <person name="Martijn J."/>
            <person name="Lind A.E."/>
            <person name="van Eijk R."/>
            <person name="Schleper C."/>
            <person name="Guy L."/>
            <person name="Ettema T.J."/>
        </authorList>
    </citation>
    <scope>NUCLEOTIDE SEQUENCE</scope>
</reference>
<evidence type="ECO:0000313" key="3">
    <source>
        <dbReference type="EMBL" id="KKM86666.1"/>
    </source>
</evidence>
<gene>
    <name evidence="3" type="ORF">LCGC14_1276720</name>
</gene>
<protein>
    <recommendedName>
        <fullName evidence="2">Cytochrome c-552/4 domain-containing protein</fullName>
    </recommendedName>
</protein>
<dbReference type="SUPFAM" id="SSF56300">
    <property type="entry name" value="Metallo-dependent phosphatases"/>
    <property type="match status" value="1"/>
</dbReference>
<evidence type="ECO:0000256" key="1">
    <source>
        <dbReference type="SAM" id="Phobius"/>
    </source>
</evidence>
<dbReference type="PANTHER" id="PTHR11575">
    <property type="entry name" value="5'-NUCLEOTIDASE-RELATED"/>
    <property type="match status" value="1"/>
</dbReference>
<dbReference type="Gene3D" id="3.60.21.10">
    <property type="match status" value="1"/>
</dbReference>
<dbReference type="InterPro" id="IPR036280">
    <property type="entry name" value="Multihaem_cyt_sf"/>
</dbReference>
<dbReference type="GO" id="GO:0030288">
    <property type="term" value="C:outer membrane-bounded periplasmic space"/>
    <property type="evidence" value="ECO:0007669"/>
    <property type="project" value="TreeGrafter"/>
</dbReference>
<dbReference type="InterPro" id="IPR023155">
    <property type="entry name" value="Cyt_c-552/4"/>
</dbReference>
<dbReference type="Gene3D" id="1.10.1130.10">
    <property type="entry name" value="Flavocytochrome C3, Chain A"/>
    <property type="match status" value="1"/>
</dbReference>
<sequence length="517" mass="58490">MFVIQSGRIVLLMTGFQYSNTPTLRYSCSIVQFFYRITIILSLFLFFPNYGQNILCGKEILSEFTISIVFTGEENGYLEPCGCSKGELGGLSRRHTLINLLRDNSKNCILLSLGDIPREVGRQDEIKMEVTLEALDQMGYFAHNIGEKDINMGLELLSYLSHTRDVNFISSNIVFLNTPGLNVRPYVIKEIETEAATESATVKVGILGILSPELVDDDYQNIEVIDPIISLKDLLSDLSGKADILVLLSHAKMDDSIKLAEIFPELDLIISGHGIDEPALYLKRVNNTYIVPVGEKGKHLGVITFTPKRRQGGETKHNKAYIPIRKLEYYGLSQYYGLGTQVKEPAIAVFPLDERFENSPEIKRLLKIYQQRLKDEELLKLVFKSDPPSGFAFIGNDDCAICHNKIFKHWEETRHASAYETLVKVGHEYDPECVSCHTIGLHYFTGFETIESTPKMKDVGCESCHGPGSNHKETQSKDYGRMSADGCIICHEDEHSPNFQFEEYWQKIVHPPEDKPR</sequence>
<dbReference type="EMBL" id="LAZR01007217">
    <property type="protein sequence ID" value="KKM86666.1"/>
    <property type="molecule type" value="Genomic_DNA"/>
</dbReference>
<dbReference type="AlphaFoldDB" id="A0A0F9LHM8"/>